<evidence type="ECO:0000313" key="3">
    <source>
        <dbReference type="EMBL" id="KIV81153.1"/>
    </source>
</evidence>
<dbReference type="GO" id="GO:0006633">
    <property type="term" value="P:fatty acid biosynthetic process"/>
    <property type="evidence" value="ECO:0007669"/>
    <property type="project" value="TreeGrafter"/>
</dbReference>
<dbReference type="CDD" id="cd05233">
    <property type="entry name" value="SDR_c"/>
    <property type="match status" value="1"/>
</dbReference>
<dbReference type="PROSITE" id="PS00061">
    <property type="entry name" value="ADH_SHORT"/>
    <property type="match status" value="1"/>
</dbReference>
<dbReference type="SUPFAM" id="SSF51735">
    <property type="entry name" value="NAD(P)-binding Rossmann-fold domains"/>
    <property type="match status" value="1"/>
</dbReference>
<dbReference type="FunFam" id="3.40.50.720:FF:000084">
    <property type="entry name" value="Short-chain dehydrogenase reductase"/>
    <property type="match status" value="1"/>
</dbReference>
<evidence type="ECO:0000256" key="2">
    <source>
        <dbReference type="ARBA" id="ARBA00022857"/>
    </source>
</evidence>
<proteinExistence type="inferred from homology"/>
<dbReference type="PRINTS" id="PR00081">
    <property type="entry name" value="GDHRDH"/>
</dbReference>
<sequence>MEGKVFAVTGAGSGIGRATAVRLAKLGALGIGISDVNEAALEETKAQCSEYPAKVTLMKVDVAKVEEVDSWIDEILKDHGRLDGAANVAGIAGGEGQVTEDIVQRDWERMISVNLTGVMICMRAQLQKISKPGGSIVNVSSTSGLRGLGRNAAYASSKFGVIGLTESTAAEYGKQGVRVNALLPGPIDTKIFRDGEAKGLFDSEIISAGTLMGRMGKAEEVAKVLVFLLSDDASFVTGARWTVDGGYSACGFYRAG</sequence>
<dbReference type="Proteomes" id="UP000053599">
    <property type="component" value="Unassembled WGS sequence"/>
</dbReference>
<dbReference type="InterPro" id="IPR036291">
    <property type="entry name" value="NAD(P)-bd_dom_sf"/>
</dbReference>
<dbReference type="GO" id="GO:0016616">
    <property type="term" value="F:oxidoreductase activity, acting on the CH-OH group of donors, NAD or NADP as acceptor"/>
    <property type="evidence" value="ECO:0007669"/>
    <property type="project" value="TreeGrafter"/>
</dbReference>
<dbReference type="AlphaFoldDB" id="A0A0D1Z2P9"/>
<dbReference type="PANTHER" id="PTHR42760">
    <property type="entry name" value="SHORT-CHAIN DEHYDROGENASES/REDUCTASES FAMILY MEMBER"/>
    <property type="match status" value="1"/>
</dbReference>
<name>A0A0D1Z2P9_9EURO</name>
<evidence type="ECO:0008006" key="5">
    <source>
        <dbReference type="Google" id="ProtNLM"/>
    </source>
</evidence>
<dbReference type="InterPro" id="IPR020904">
    <property type="entry name" value="Sc_DH/Rdtase_CS"/>
</dbReference>
<dbReference type="OrthoDB" id="1669814at2759"/>
<dbReference type="STRING" id="1016849.A0A0D1Z2P9"/>
<dbReference type="InterPro" id="IPR002347">
    <property type="entry name" value="SDR_fam"/>
</dbReference>
<dbReference type="GO" id="GO:0048038">
    <property type="term" value="F:quinone binding"/>
    <property type="evidence" value="ECO:0007669"/>
    <property type="project" value="TreeGrafter"/>
</dbReference>
<evidence type="ECO:0000313" key="4">
    <source>
        <dbReference type="Proteomes" id="UP000053599"/>
    </source>
</evidence>
<gene>
    <name evidence="3" type="ORF">PV11_08592</name>
</gene>
<organism evidence="3 4">
    <name type="scientific">Exophiala sideris</name>
    <dbReference type="NCBI Taxonomy" id="1016849"/>
    <lineage>
        <taxon>Eukaryota</taxon>
        <taxon>Fungi</taxon>
        <taxon>Dikarya</taxon>
        <taxon>Ascomycota</taxon>
        <taxon>Pezizomycotina</taxon>
        <taxon>Eurotiomycetes</taxon>
        <taxon>Chaetothyriomycetidae</taxon>
        <taxon>Chaetothyriales</taxon>
        <taxon>Herpotrichiellaceae</taxon>
        <taxon>Exophiala</taxon>
    </lineage>
</organism>
<accession>A0A0D1Z2P9</accession>
<reference evidence="3 4" key="1">
    <citation type="submission" date="2015-01" db="EMBL/GenBank/DDBJ databases">
        <title>The Genome Sequence of Exophiala sideris CBS121828.</title>
        <authorList>
            <consortium name="The Broad Institute Genomics Platform"/>
            <person name="Cuomo C."/>
            <person name="de Hoog S."/>
            <person name="Gorbushina A."/>
            <person name="Stielow B."/>
            <person name="Teixiera M."/>
            <person name="Abouelleil A."/>
            <person name="Chapman S.B."/>
            <person name="Priest M."/>
            <person name="Young S.K."/>
            <person name="Wortman J."/>
            <person name="Nusbaum C."/>
            <person name="Birren B."/>
        </authorList>
    </citation>
    <scope>NUCLEOTIDE SEQUENCE [LARGE SCALE GENOMIC DNA]</scope>
    <source>
        <strain evidence="3 4">CBS 121828</strain>
    </source>
</reference>
<dbReference type="PRINTS" id="PR00080">
    <property type="entry name" value="SDRFAMILY"/>
</dbReference>
<comment type="similarity">
    <text evidence="1">Belongs to the short-chain dehydrogenases/reductases (SDR) family.</text>
</comment>
<dbReference type="EMBL" id="KN846953">
    <property type="protein sequence ID" value="KIV81153.1"/>
    <property type="molecule type" value="Genomic_DNA"/>
</dbReference>
<dbReference type="PANTHER" id="PTHR42760:SF45">
    <property type="entry name" value="SHORT CHAIN DEHYDROGENASE_REDUCTASE FAMILY PROTEIN, PUTATIVE (AFU_ORTHOLOGUE AFUA_3G09150)-RELATED"/>
    <property type="match status" value="1"/>
</dbReference>
<protein>
    <recommendedName>
        <fullName evidence="5">3-oxoacyl-[acyl-carrier-protein] reductase</fullName>
    </recommendedName>
</protein>
<dbReference type="Pfam" id="PF13561">
    <property type="entry name" value="adh_short_C2"/>
    <property type="match status" value="1"/>
</dbReference>
<evidence type="ECO:0000256" key="1">
    <source>
        <dbReference type="ARBA" id="ARBA00006484"/>
    </source>
</evidence>
<dbReference type="Gene3D" id="3.40.50.720">
    <property type="entry name" value="NAD(P)-binding Rossmann-like Domain"/>
    <property type="match status" value="1"/>
</dbReference>
<keyword evidence="2" id="KW-0521">NADP</keyword>
<dbReference type="HOGENOM" id="CLU_010194_1_0_1"/>